<evidence type="ECO:0000313" key="2">
    <source>
        <dbReference type="EMBL" id="CAE4562024.1"/>
    </source>
</evidence>
<feature type="region of interest" description="Disordered" evidence="1">
    <location>
        <begin position="21"/>
        <end position="176"/>
    </location>
</feature>
<feature type="compositionally biased region" description="Polar residues" evidence="1">
    <location>
        <begin position="113"/>
        <end position="123"/>
    </location>
</feature>
<organism evidence="2">
    <name type="scientific">Alexandrium monilatum</name>
    <dbReference type="NCBI Taxonomy" id="311494"/>
    <lineage>
        <taxon>Eukaryota</taxon>
        <taxon>Sar</taxon>
        <taxon>Alveolata</taxon>
        <taxon>Dinophyceae</taxon>
        <taxon>Gonyaulacales</taxon>
        <taxon>Pyrocystaceae</taxon>
        <taxon>Alexandrium</taxon>
    </lineage>
</organism>
<sequence length="236" mass="24995">MWTARVRIVNTFLSVEAREAPEDHEEKLAMQRCASAPARRQQTSEAAGAHGLLRVSAHVDGTVSEPSRSIRPTVAVASSGVEQQPLEEDSSSDVLNACLEPSESGDSEEAHVQPTSSRGSQLPSACGPVPAGSAMSSGSLAVEGPPSKIGAASSTGVQSLGRRRRSKPRPCKGKRTRFAKLAGRVVQHVLAHPDDAPEAFPLPPSVEGNPKQKELLFRIVRERVENVMAGVEEAQG</sequence>
<feature type="compositionally biased region" description="Basic residues" evidence="1">
    <location>
        <begin position="161"/>
        <end position="176"/>
    </location>
</feature>
<name>A0A7S4PTZ8_9DINO</name>
<gene>
    <name evidence="2" type="ORF">AMON00008_LOCUS1643</name>
</gene>
<accession>A0A7S4PTZ8</accession>
<dbReference type="AlphaFoldDB" id="A0A7S4PTZ8"/>
<dbReference type="EMBL" id="HBNR01002327">
    <property type="protein sequence ID" value="CAE4562024.1"/>
    <property type="molecule type" value="Transcribed_RNA"/>
</dbReference>
<proteinExistence type="predicted"/>
<reference evidence="2" key="1">
    <citation type="submission" date="2021-01" db="EMBL/GenBank/DDBJ databases">
        <authorList>
            <person name="Corre E."/>
            <person name="Pelletier E."/>
            <person name="Niang G."/>
            <person name="Scheremetjew M."/>
            <person name="Finn R."/>
            <person name="Kale V."/>
            <person name="Holt S."/>
            <person name="Cochrane G."/>
            <person name="Meng A."/>
            <person name="Brown T."/>
            <person name="Cohen L."/>
        </authorList>
    </citation>
    <scope>NUCLEOTIDE SEQUENCE</scope>
    <source>
        <strain evidence="2">CCMP3105</strain>
    </source>
</reference>
<protein>
    <submittedName>
        <fullName evidence="2">Uncharacterized protein</fullName>
    </submittedName>
</protein>
<evidence type="ECO:0000256" key="1">
    <source>
        <dbReference type="SAM" id="MobiDB-lite"/>
    </source>
</evidence>